<name>A0AAE3IIJ7_9FIRM</name>
<reference evidence="3 4" key="1">
    <citation type="journal article" date="2021" name="ISME Commun">
        <title>Automated analysis of genomic sequences facilitates high-throughput and comprehensive description of bacteria.</title>
        <authorList>
            <person name="Hitch T.C.A."/>
        </authorList>
    </citation>
    <scope>NUCLEOTIDE SEQUENCE [LARGE SCALE GENOMIC DNA]</scope>
    <source>
        <strain evidence="3 4">Sanger_31</strain>
    </source>
</reference>
<feature type="transmembrane region" description="Helical" evidence="2">
    <location>
        <begin position="194"/>
        <end position="212"/>
    </location>
</feature>
<feature type="transmembrane region" description="Helical" evidence="2">
    <location>
        <begin position="286"/>
        <end position="311"/>
    </location>
</feature>
<evidence type="ECO:0000256" key="1">
    <source>
        <dbReference type="SAM" id="Coils"/>
    </source>
</evidence>
<keyword evidence="2" id="KW-0472">Membrane</keyword>
<feature type="transmembrane region" description="Helical" evidence="2">
    <location>
        <begin position="232"/>
        <end position="260"/>
    </location>
</feature>
<gene>
    <name evidence="3" type="ORF">OCV57_02165</name>
</gene>
<keyword evidence="4" id="KW-1185">Reference proteome</keyword>
<accession>A0AAE3IIJ7</accession>
<feature type="transmembrane region" description="Helical" evidence="2">
    <location>
        <begin position="318"/>
        <end position="335"/>
    </location>
</feature>
<keyword evidence="2" id="KW-0812">Transmembrane</keyword>
<feature type="coiled-coil region" evidence="1">
    <location>
        <begin position="52"/>
        <end position="79"/>
    </location>
</feature>
<keyword evidence="2" id="KW-1133">Transmembrane helix</keyword>
<keyword evidence="1" id="KW-0175">Coiled coil</keyword>
<evidence type="ECO:0000313" key="4">
    <source>
        <dbReference type="Proteomes" id="UP001208131"/>
    </source>
</evidence>
<proteinExistence type="predicted"/>
<comment type="caution">
    <text evidence="3">The sequence shown here is derived from an EMBL/GenBank/DDBJ whole genome shotgun (WGS) entry which is preliminary data.</text>
</comment>
<dbReference type="PROSITE" id="PS51257">
    <property type="entry name" value="PROKAR_LIPOPROTEIN"/>
    <property type="match status" value="1"/>
</dbReference>
<evidence type="ECO:0000313" key="3">
    <source>
        <dbReference type="EMBL" id="MCU6704733.1"/>
    </source>
</evidence>
<dbReference type="EMBL" id="JAOQJZ010000001">
    <property type="protein sequence ID" value="MCU6704733.1"/>
    <property type="molecule type" value="Genomic_DNA"/>
</dbReference>
<dbReference type="Proteomes" id="UP001208131">
    <property type="component" value="Unassembled WGS sequence"/>
</dbReference>
<organism evidence="3 4">
    <name type="scientific">Hominimerdicola aceti</name>
    <dbReference type="NCBI Taxonomy" id="2981726"/>
    <lineage>
        <taxon>Bacteria</taxon>
        <taxon>Bacillati</taxon>
        <taxon>Bacillota</taxon>
        <taxon>Clostridia</taxon>
        <taxon>Eubacteriales</taxon>
        <taxon>Oscillospiraceae</taxon>
        <taxon>Hominimerdicola</taxon>
    </lineage>
</organism>
<dbReference type="RefSeq" id="WP_117859672.1">
    <property type="nucleotide sequence ID" value="NZ_JAOQJZ010000001.1"/>
</dbReference>
<sequence length="399" mass="44483">MKLLRFMIRKDMAKSALISLLLALLSCAFLISVLRPSYAYGEKYMTYLKGGSETVSQDAQKLADEQNALNNEINDYQNNHNTGGVKQAELPVELEEKIIDFSQKNSQAGAGLDSMFSLIEGELYSQQNALKLISERVRGYSRNARRGVTDEYSLKLSDKLISDYNAVITDLKKSDDIIDTRAADGFENYMSSEILIPFGVYLLLFSIFSSEIQSGRIKSFGITKTGVRKFSLFKLCTGFVAVIILVLIIYTVDIITLFIYDTNGFKLDMPLQYLSGFELSSANMSFGGYLVAVFAAKLVYALFTASIVMFLSMLCRKTILAGAVCLVPIFVPLYLKTTSLSNPAVDILTGNYTNMLNDTGYMNFWGIPAREYVVYFAIIFIMTAFFVAGTYLLAERQVG</sequence>
<protein>
    <submittedName>
        <fullName evidence="3">Uncharacterized protein</fullName>
    </submittedName>
</protein>
<evidence type="ECO:0000256" key="2">
    <source>
        <dbReference type="SAM" id="Phobius"/>
    </source>
</evidence>
<dbReference type="AlphaFoldDB" id="A0AAE3IIJ7"/>
<feature type="transmembrane region" description="Helical" evidence="2">
    <location>
        <begin position="372"/>
        <end position="394"/>
    </location>
</feature>